<evidence type="ECO:0000256" key="1">
    <source>
        <dbReference type="SAM" id="Phobius"/>
    </source>
</evidence>
<accession>A0A7S2TYS3</accession>
<dbReference type="Pfam" id="PF00168">
    <property type="entry name" value="C2"/>
    <property type="match status" value="2"/>
</dbReference>
<dbReference type="AlphaFoldDB" id="A0A7S2TYS3"/>
<dbReference type="PANTHER" id="PTHR47800:SF5">
    <property type="entry name" value="FER-1-LIKE PROTEIN 6"/>
    <property type="match status" value="1"/>
</dbReference>
<dbReference type="Gene3D" id="2.60.40.150">
    <property type="entry name" value="C2 domain"/>
    <property type="match status" value="2"/>
</dbReference>
<feature type="transmembrane region" description="Helical" evidence="1">
    <location>
        <begin position="407"/>
        <end position="424"/>
    </location>
</feature>
<keyword evidence="1" id="KW-0812">Transmembrane</keyword>
<dbReference type="CDD" id="cd00030">
    <property type="entry name" value="C2"/>
    <property type="match status" value="1"/>
</dbReference>
<dbReference type="PANTHER" id="PTHR47800">
    <property type="entry name" value="C2 DOMAIN-CONTAINING PROTEIN"/>
    <property type="match status" value="1"/>
</dbReference>
<sequence length="425" mass="48531">MANFIRIIMHSAKDLPSMDSNGFSDPYVNIIVTTKDKKQKRFETKKVKKNLNPVWEETFQAQIGELQDIKFVVMDYDLMSKDDQLGHATVYQDGQRLSRWPQTLRVKLRKGVVKTTIYYASANDRYNLFSPYNGKLRLKIIEAADIHDTTNFTKQSVYVKVKFGAITKQTQTCKKGGITPVFNDNLFFDVHETDGNSLNSQILISVWARGVVNDVLLGTTGLPLSLLLSYAEEEKWWRLFRNHKKNITKGEIKVQAEFVDGSGGYPEKKEVTESDDAGIMEVLYGDEERNVDVTSVFQAVTRDGKLVLPKGLDVDFVCACDPYPESRNKTLKFTWRSNGETSEHELKTVRIFDKVTFRVEHQIKDKFMLTGLKSDALLPSVKLPGWQRTISKPDGEKEAVDVEIPPYVYGGIVFLLFAIYMQFLM</sequence>
<evidence type="ECO:0000259" key="2">
    <source>
        <dbReference type="PROSITE" id="PS50004"/>
    </source>
</evidence>
<organism evidence="3">
    <name type="scientific">Lotharella oceanica</name>
    <dbReference type="NCBI Taxonomy" id="641309"/>
    <lineage>
        <taxon>Eukaryota</taxon>
        <taxon>Sar</taxon>
        <taxon>Rhizaria</taxon>
        <taxon>Cercozoa</taxon>
        <taxon>Chlorarachniophyceae</taxon>
        <taxon>Lotharella</taxon>
    </lineage>
</organism>
<reference evidence="3" key="1">
    <citation type="submission" date="2021-01" db="EMBL/GenBank/DDBJ databases">
        <authorList>
            <person name="Corre E."/>
            <person name="Pelletier E."/>
            <person name="Niang G."/>
            <person name="Scheremetjew M."/>
            <person name="Finn R."/>
            <person name="Kale V."/>
            <person name="Holt S."/>
            <person name="Cochrane G."/>
            <person name="Meng A."/>
            <person name="Brown T."/>
            <person name="Cohen L."/>
        </authorList>
    </citation>
    <scope>NUCLEOTIDE SEQUENCE</scope>
    <source>
        <strain evidence="3">CCMP622</strain>
    </source>
</reference>
<feature type="domain" description="C2" evidence="2">
    <location>
        <begin position="1"/>
        <end position="107"/>
    </location>
</feature>
<protein>
    <recommendedName>
        <fullName evidence="2">C2 domain-containing protein</fullName>
    </recommendedName>
</protein>
<dbReference type="EMBL" id="HBHP01026246">
    <property type="protein sequence ID" value="CAD9772309.1"/>
    <property type="molecule type" value="Transcribed_RNA"/>
</dbReference>
<evidence type="ECO:0000313" key="3">
    <source>
        <dbReference type="EMBL" id="CAD9772309.1"/>
    </source>
</evidence>
<dbReference type="SMART" id="SM00239">
    <property type="entry name" value="C2"/>
    <property type="match status" value="2"/>
</dbReference>
<dbReference type="GO" id="GO:0010628">
    <property type="term" value="P:positive regulation of gene expression"/>
    <property type="evidence" value="ECO:0007669"/>
    <property type="project" value="TreeGrafter"/>
</dbReference>
<keyword evidence="1" id="KW-1133">Transmembrane helix</keyword>
<keyword evidence="1" id="KW-0472">Membrane</keyword>
<proteinExistence type="predicted"/>
<dbReference type="InterPro" id="IPR000008">
    <property type="entry name" value="C2_dom"/>
</dbReference>
<name>A0A7S2TYS3_9EUKA</name>
<feature type="domain" description="C2" evidence="2">
    <location>
        <begin position="109"/>
        <end position="237"/>
    </location>
</feature>
<dbReference type="SUPFAM" id="SSF49562">
    <property type="entry name" value="C2 domain (Calcium/lipid-binding domain, CaLB)"/>
    <property type="match status" value="2"/>
</dbReference>
<dbReference type="PRINTS" id="PR00360">
    <property type="entry name" value="C2DOMAIN"/>
</dbReference>
<gene>
    <name evidence="3" type="ORF">LSP00402_LOCUS16299</name>
</gene>
<dbReference type="InterPro" id="IPR035892">
    <property type="entry name" value="C2_domain_sf"/>
</dbReference>
<dbReference type="PROSITE" id="PS50004">
    <property type="entry name" value="C2"/>
    <property type="match status" value="2"/>
</dbReference>